<proteinExistence type="predicted"/>
<gene>
    <name evidence="1" type="ORF">PIL02S_01937</name>
</gene>
<accession>A0A2W0CC39</accession>
<dbReference type="Proteomes" id="UP000247459">
    <property type="component" value="Unassembled WGS sequence"/>
</dbReference>
<organism evidence="1 2">
    <name type="scientific">Paenibacillus illinoisensis</name>
    <dbReference type="NCBI Taxonomy" id="59845"/>
    <lineage>
        <taxon>Bacteria</taxon>
        <taxon>Bacillati</taxon>
        <taxon>Bacillota</taxon>
        <taxon>Bacilli</taxon>
        <taxon>Bacillales</taxon>
        <taxon>Paenibacillaceae</taxon>
        <taxon>Paenibacillus</taxon>
    </lineage>
</organism>
<dbReference type="AlphaFoldDB" id="A0A2W0CC39"/>
<evidence type="ECO:0000313" key="2">
    <source>
        <dbReference type="Proteomes" id="UP000247459"/>
    </source>
</evidence>
<dbReference type="EMBL" id="PRLG01000015">
    <property type="protein sequence ID" value="PYY29737.1"/>
    <property type="molecule type" value="Genomic_DNA"/>
</dbReference>
<sequence length="215" mass="25381">MSKNYWDIFSNFTRDDSSLVHVLKFHQKTVQTLNYVNPKTHKLETVYKYDSKKNHSRFSDTIIKQIALKELNVQFQDLFNSLKEAIHSQREIVTLPILSIFRNNCNLNVGHYSFNFNDDFLIQYKDRNVVCPNNNIMFSLTYFLDIEKSIYLFGGERGYLEGILQIGTITECMRQSFSHCKLTRESQYIPDQLFAHNAGINIRKQLMVCTDYYIN</sequence>
<evidence type="ECO:0000313" key="1">
    <source>
        <dbReference type="EMBL" id="PYY29737.1"/>
    </source>
</evidence>
<comment type="caution">
    <text evidence="1">The sequence shown here is derived from an EMBL/GenBank/DDBJ whole genome shotgun (WGS) entry which is preliminary data.</text>
</comment>
<reference evidence="1 2" key="1">
    <citation type="submission" date="2018-01" db="EMBL/GenBank/DDBJ databases">
        <title>Genome sequence of the PGP bacterium Paenibacillus illinoisensis E3.</title>
        <authorList>
            <person name="Rolli E."/>
            <person name="Marasco R."/>
            <person name="Bessem C."/>
            <person name="Michoud G."/>
            <person name="Gaiarsa S."/>
            <person name="Borin S."/>
            <person name="Daffonchio D."/>
        </authorList>
    </citation>
    <scope>NUCLEOTIDE SEQUENCE [LARGE SCALE GENOMIC DNA]</scope>
    <source>
        <strain evidence="1 2">E3</strain>
    </source>
</reference>
<protein>
    <submittedName>
        <fullName evidence="1">Uncharacterized protein</fullName>
    </submittedName>
</protein>
<dbReference type="RefSeq" id="WP_110757974.1">
    <property type="nucleotide sequence ID" value="NZ_PRLG01000015.1"/>
</dbReference>
<name>A0A2W0CC39_9BACL</name>